<evidence type="ECO:0000313" key="2">
    <source>
        <dbReference type="EMBL" id="CAD7407619.1"/>
    </source>
</evidence>
<sequence>MSLLKEVDVLQYRFQEGGSCIQEENYTGSFGTTRRRRFGTSILIQVVTPALSGGTPHSLYSNTLQSSAWKLYSTLHQMVIVYTGNKLSKHFFLSSPFLLATAQHQMIDETVASLLGEGWSISRPAATATSSQHPSFLRLELGGSFRDAPPLDFFYICISLANNSKVKPAAHPINSCQNQARSQLEEEEKDPERLASVTRDGAEKTQRRRGKGLTDFKNPYHYRLTRISSASVAEWSKQGVILVLDWPACVGEIGEPQQDFDPSIKTEFTETELKGVGEDIKRSTIYSDRHRENLLRPGPHLCQSPCDEYLKRAGLVTGPRILDAIMKAISVSYHSVPYLVGISPSHKGKGYVMKAHRLKLVYLLCCISEAHKIEVSKARRLFVVSEIRMAAPNQT</sequence>
<protein>
    <submittedName>
        <fullName evidence="2">Uncharacterized protein</fullName>
    </submittedName>
</protein>
<accession>A0A7R9D3T1</accession>
<organism evidence="2">
    <name type="scientific">Timema cristinae</name>
    <name type="common">Walking stick</name>
    <dbReference type="NCBI Taxonomy" id="61476"/>
    <lineage>
        <taxon>Eukaryota</taxon>
        <taxon>Metazoa</taxon>
        <taxon>Ecdysozoa</taxon>
        <taxon>Arthropoda</taxon>
        <taxon>Hexapoda</taxon>
        <taxon>Insecta</taxon>
        <taxon>Pterygota</taxon>
        <taxon>Neoptera</taxon>
        <taxon>Polyneoptera</taxon>
        <taxon>Phasmatodea</taxon>
        <taxon>Timematodea</taxon>
        <taxon>Timematoidea</taxon>
        <taxon>Timematidae</taxon>
        <taxon>Timema</taxon>
    </lineage>
</organism>
<name>A0A7R9D3T1_TIMCR</name>
<feature type="region of interest" description="Disordered" evidence="1">
    <location>
        <begin position="178"/>
        <end position="212"/>
    </location>
</feature>
<reference evidence="2" key="1">
    <citation type="submission" date="2020-11" db="EMBL/GenBank/DDBJ databases">
        <authorList>
            <person name="Tran Van P."/>
        </authorList>
    </citation>
    <scope>NUCLEOTIDE SEQUENCE</scope>
</reference>
<dbReference type="EMBL" id="OC320246">
    <property type="protein sequence ID" value="CAD7407619.1"/>
    <property type="molecule type" value="Genomic_DNA"/>
</dbReference>
<proteinExistence type="predicted"/>
<dbReference type="AlphaFoldDB" id="A0A7R9D3T1"/>
<evidence type="ECO:0000256" key="1">
    <source>
        <dbReference type="SAM" id="MobiDB-lite"/>
    </source>
</evidence>
<gene>
    <name evidence="2" type="ORF">TCEB3V08_LOCUS9110</name>
</gene>